<evidence type="ECO:0000313" key="2">
    <source>
        <dbReference type="Proteomes" id="UP000019763"/>
    </source>
</evidence>
<name>A0A023B3L9_GRENI</name>
<accession>A0A023B3L9</accession>
<organism evidence="1 2">
    <name type="scientific">Gregarina niphandrodes</name>
    <name type="common">Septate eugregarine</name>
    <dbReference type="NCBI Taxonomy" id="110365"/>
    <lineage>
        <taxon>Eukaryota</taxon>
        <taxon>Sar</taxon>
        <taxon>Alveolata</taxon>
        <taxon>Apicomplexa</taxon>
        <taxon>Conoidasida</taxon>
        <taxon>Gregarinasina</taxon>
        <taxon>Eugregarinorida</taxon>
        <taxon>Gregarinidae</taxon>
        <taxon>Gregarina</taxon>
    </lineage>
</organism>
<keyword evidence="2" id="KW-1185">Reference proteome</keyword>
<sequence>MNTIWEDAKLSFHLIKLSVSCWGRKPHVGMQALLRLDVETFRSAFSVGECADSMSELWHEHACQALPGAVATLTKNACKGSFRSLEGFHRTVLLPAFAACFWRRRPATPTRLDGRVDHAGWSAWLSNIAQTVAHAINHEGDDAIHDLLNFDAPQCLTQVRGVRLLCKVYVFGPPLCVVFHAQDALRAEGWATVGDALDGALGSLRTGTATRRLVADPYTEPRLAFCCLVAGVPAPRHSPLLFWFSRYVAWNGCLELAVRLPPVGIGAGDIPAKSLPSGVRG</sequence>
<reference evidence="1" key="1">
    <citation type="submission" date="2013-12" db="EMBL/GenBank/DDBJ databases">
        <authorList>
            <person name="Omoto C.K."/>
            <person name="Sibley D."/>
            <person name="Venepally P."/>
            <person name="Hadjithomas M."/>
            <person name="Karamycheva S."/>
            <person name="Brunk B."/>
            <person name="Roos D."/>
            <person name="Caler E."/>
            <person name="Lorenzi H."/>
        </authorList>
    </citation>
    <scope>NUCLEOTIDE SEQUENCE</scope>
</reference>
<proteinExistence type="predicted"/>
<dbReference type="GeneID" id="22913894"/>
<evidence type="ECO:0000313" key="1">
    <source>
        <dbReference type="EMBL" id="EZG55655.1"/>
    </source>
</evidence>
<dbReference type="VEuPathDB" id="CryptoDB:GNI_110260"/>
<dbReference type="Proteomes" id="UP000019763">
    <property type="component" value="Unassembled WGS sequence"/>
</dbReference>
<dbReference type="RefSeq" id="XP_011131474.1">
    <property type="nucleotide sequence ID" value="XM_011133172.1"/>
</dbReference>
<gene>
    <name evidence="1" type="ORF">GNI_110260</name>
</gene>
<protein>
    <submittedName>
        <fullName evidence="1">Uncharacterized protein</fullName>
    </submittedName>
</protein>
<dbReference type="AlphaFoldDB" id="A0A023B3L9"/>
<comment type="caution">
    <text evidence="1">The sequence shown here is derived from an EMBL/GenBank/DDBJ whole genome shotgun (WGS) entry which is preliminary data.</text>
</comment>
<dbReference type="EMBL" id="AFNH02000824">
    <property type="protein sequence ID" value="EZG55655.1"/>
    <property type="molecule type" value="Genomic_DNA"/>
</dbReference>